<protein>
    <submittedName>
        <fullName evidence="1">Uncharacterized protein</fullName>
    </submittedName>
</protein>
<name>A0A0N7MY73_9BACT</name>
<dbReference type="OrthoDB" id="1452810at2"/>
<gene>
    <name evidence="1" type="ORF">JGI23_01476</name>
</gene>
<accession>A0A0N7MY73</accession>
<dbReference type="EMBL" id="CZVW01000016">
    <property type="protein sequence ID" value="CUT03443.1"/>
    <property type="molecule type" value="Genomic_DNA"/>
</dbReference>
<organism evidence="1 2">
    <name type="scientific">Candidatus Chryseopegocella kryptomonas</name>
    <dbReference type="NCBI Taxonomy" id="1633643"/>
    <lineage>
        <taxon>Bacteria</taxon>
        <taxon>Pseudomonadati</taxon>
        <taxon>Candidatus Kryptoniota</taxon>
        <taxon>Candidatus Chryseopegocella</taxon>
    </lineage>
</organism>
<evidence type="ECO:0000313" key="1">
    <source>
        <dbReference type="EMBL" id="CUT03443.1"/>
    </source>
</evidence>
<keyword evidence="2" id="KW-1185">Reference proteome</keyword>
<dbReference type="RefSeq" id="WP_143713923.1">
    <property type="nucleotide sequence ID" value="NZ_CZVW01000016.1"/>
</dbReference>
<dbReference type="Proteomes" id="UP000199197">
    <property type="component" value="Unassembled WGS sequence"/>
</dbReference>
<sequence length="140" mass="16507">MNFKNMSPKSILIAVSNHPPEGWPAEQKRGWTEIVHLPFPNVPSSLSREEVWEMAEELAKKIVKIWDEKAKGGNDVYLWIAGDYSLTIFTIRKLEYYFPHSQFFLFDKLVFPTTERVVEEEKDELGNIVKKSIFKFVQWR</sequence>
<reference evidence="2" key="1">
    <citation type="submission" date="2015-11" db="EMBL/GenBank/DDBJ databases">
        <authorList>
            <person name="Varghese N."/>
        </authorList>
    </citation>
    <scope>NUCLEOTIDE SEQUENCE [LARGE SCALE GENOMIC DNA]</scope>
    <source>
        <strain evidence="2">JGI-23</strain>
    </source>
</reference>
<evidence type="ECO:0000313" key="2">
    <source>
        <dbReference type="Proteomes" id="UP000199197"/>
    </source>
</evidence>
<dbReference type="AlphaFoldDB" id="A0A0N7MY73"/>
<proteinExistence type="predicted"/>